<sequence>MRRANYERERRNLEQASTLFDASETAFQEGDGVVLDAPAMFPTENFKKGDDKEHHGDWVFLLFGYQGMKKRSHKKKKHSQAAEDETQAGANTEGHWIFDDDSIDDFTGILLEAPRDIEVPVEAANSSKHEAGLYAQAAHDIQRRQSL</sequence>
<dbReference type="Proteomes" id="UP001153069">
    <property type="component" value="Unassembled WGS sequence"/>
</dbReference>
<name>A0A9N8ER46_9STRA</name>
<dbReference type="AlphaFoldDB" id="A0A9N8ER46"/>
<comment type="caution">
    <text evidence="2">The sequence shown here is derived from an EMBL/GenBank/DDBJ whole genome shotgun (WGS) entry which is preliminary data.</text>
</comment>
<feature type="region of interest" description="Disordered" evidence="1">
    <location>
        <begin position="72"/>
        <end position="96"/>
    </location>
</feature>
<dbReference type="EMBL" id="CAICTM010001717">
    <property type="protein sequence ID" value="CAB9525741.1"/>
    <property type="molecule type" value="Genomic_DNA"/>
</dbReference>
<accession>A0A9N8ER46</accession>
<evidence type="ECO:0000313" key="3">
    <source>
        <dbReference type="Proteomes" id="UP001153069"/>
    </source>
</evidence>
<keyword evidence="3" id="KW-1185">Reference proteome</keyword>
<gene>
    <name evidence="2" type="ORF">SEMRO_1719_G293410.1</name>
</gene>
<proteinExistence type="predicted"/>
<reference evidence="2" key="1">
    <citation type="submission" date="2020-06" db="EMBL/GenBank/DDBJ databases">
        <authorList>
            <consortium name="Plant Systems Biology data submission"/>
        </authorList>
    </citation>
    <scope>NUCLEOTIDE SEQUENCE</scope>
    <source>
        <strain evidence="2">D6</strain>
    </source>
</reference>
<evidence type="ECO:0000313" key="2">
    <source>
        <dbReference type="EMBL" id="CAB9525741.1"/>
    </source>
</evidence>
<organism evidence="2 3">
    <name type="scientific">Seminavis robusta</name>
    <dbReference type="NCBI Taxonomy" id="568900"/>
    <lineage>
        <taxon>Eukaryota</taxon>
        <taxon>Sar</taxon>
        <taxon>Stramenopiles</taxon>
        <taxon>Ochrophyta</taxon>
        <taxon>Bacillariophyta</taxon>
        <taxon>Bacillariophyceae</taxon>
        <taxon>Bacillariophycidae</taxon>
        <taxon>Naviculales</taxon>
        <taxon>Naviculaceae</taxon>
        <taxon>Seminavis</taxon>
    </lineage>
</organism>
<evidence type="ECO:0000256" key="1">
    <source>
        <dbReference type="SAM" id="MobiDB-lite"/>
    </source>
</evidence>
<protein>
    <submittedName>
        <fullName evidence="2">Uncharacterized protein</fullName>
    </submittedName>
</protein>